<gene>
    <name evidence="2" type="ORF">ACFTOW_09975</name>
</gene>
<protein>
    <submittedName>
        <fullName evidence="2">Uncharacterized protein</fullName>
    </submittedName>
</protein>
<evidence type="ECO:0000256" key="1">
    <source>
        <dbReference type="SAM" id="SignalP"/>
    </source>
</evidence>
<dbReference type="EMBL" id="JBHUDD010000053">
    <property type="protein sequence ID" value="MFD1509731.1"/>
    <property type="molecule type" value="Genomic_DNA"/>
</dbReference>
<evidence type="ECO:0000313" key="2">
    <source>
        <dbReference type="EMBL" id="MFD1509731.1"/>
    </source>
</evidence>
<name>A0ABW4EGZ6_9RHOB</name>
<comment type="caution">
    <text evidence="2">The sequence shown here is derived from an EMBL/GenBank/DDBJ whole genome shotgun (WGS) entry which is preliminary data.</text>
</comment>
<proteinExistence type="predicted"/>
<evidence type="ECO:0000313" key="3">
    <source>
        <dbReference type="Proteomes" id="UP001597186"/>
    </source>
</evidence>
<keyword evidence="1" id="KW-0732">Signal</keyword>
<organism evidence="2 3">
    <name type="scientific">Lacimonas salitolerans</name>
    <dbReference type="NCBI Taxonomy" id="1323750"/>
    <lineage>
        <taxon>Bacteria</taxon>
        <taxon>Pseudomonadati</taxon>
        <taxon>Pseudomonadota</taxon>
        <taxon>Alphaproteobacteria</taxon>
        <taxon>Rhodobacterales</taxon>
        <taxon>Paracoccaceae</taxon>
        <taxon>Lacimonas</taxon>
    </lineage>
</organism>
<feature type="signal peptide" evidence="1">
    <location>
        <begin position="1"/>
        <end position="20"/>
    </location>
</feature>
<keyword evidence="3" id="KW-1185">Reference proteome</keyword>
<accession>A0ABW4EGZ6</accession>
<dbReference type="Proteomes" id="UP001597186">
    <property type="component" value="Unassembled WGS sequence"/>
</dbReference>
<dbReference type="RefSeq" id="WP_379915179.1">
    <property type="nucleotide sequence ID" value="NZ_JBHUDD010000053.1"/>
</dbReference>
<feature type="chain" id="PRO_5045968820" evidence="1">
    <location>
        <begin position="21"/>
        <end position="190"/>
    </location>
</feature>
<sequence length="190" mass="19821">MQRRQVLASLSAVAVATACAPIPSDTALSPAERSALRISTFEVVTSAAAFLNAGAQDVRNLLAPDLQGVLRREFSDRVAQAGGWTMQVEVGRLAVASATRTALGSDRSELAGSVRLIDPSGTLRASVPIAVSAGDAAESVLGGAASAITGSRSQFYRQLLGTFARDTRSTILGRDLPGERLVRRTRSALE</sequence>
<reference evidence="3" key="1">
    <citation type="journal article" date="2019" name="Int. J. Syst. Evol. Microbiol.">
        <title>The Global Catalogue of Microorganisms (GCM) 10K type strain sequencing project: providing services to taxonomists for standard genome sequencing and annotation.</title>
        <authorList>
            <consortium name="The Broad Institute Genomics Platform"/>
            <consortium name="The Broad Institute Genome Sequencing Center for Infectious Disease"/>
            <person name="Wu L."/>
            <person name="Ma J."/>
        </authorList>
    </citation>
    <scope>NUCLEOTIDE SEQUENCE [LARGE SCALE GENOMIC DNA]</scope>
    <source>
        <strain evidence="3">CGMCC 1.12477</strain>
    </source>
</reference>
<dbReference type="PROSITE" id="PS51257">
    <property type="entry name" value="PROKAR_LIPOPROTEIN"/>
    <property type="match status" value="1"/>
</dbReference>